<dbReference type="Gene3D" id="3.30.420.100">
    <property type="match status" value="1"/>
</dbReference>
<reference evidence="7 8" key="1">
    <citation type="submission" date="2016-08" db="EMBL/GenBank/DDBJ databases">
        <authorList>
            <person name="Seilhamer J.J."/>
        </authorList>
    </citation>
    <scope>NUCLEOTIDE SEQUENCE [LARGE SCALE GENOMIC DNA]</scope>
    <source>
        <strain evidence="7">Buetzberg</strain>
    </source>
</reference>
<dbReference type="Pfam" id="PF17144">
    <property type="entry name" value="Ribosomal_L5e"/>
    <property type="match status" value="2"/>
</dbReference>
<evidence type="ECO:0000256" key="1">
    <source>
        <dbReference type="ARBA" id="ARBA00007116"/>
    </source>
</evidence>
<dbReference type="SUPFAM" id="SSF53137">
    <property type="entry name" value="Translational machinery components"/>
    <property type="match status" value="1"/>
</dbReference>
<dbReference type="AlphaFoldDB" id="A0A1D3L327"/>
<name>A0A1D3L327_9EURY</name>
<dbReference type="InterPro" id="IPR057268">
    <property type="entry name" value="Ribosomal_L18"/>
</dbReference>
<dbReference type="EMBL" id="LT607756">
    <property type="protein sequence ID" value="SCG85919.1"/>
    <property type="molecule type" value="Genomic_DNA"/>
</dbReference>
<dbReference type="GeneID" id="30412204"/>
<evidence type="ECO:0000256" key="3">
    <source>
        <dbReference type="ARBA" id="ARBA00022884"/>
    </source>
</evidence>
<gene>
    <name evidence="6 7" type="primary">rpl18</name>
    <name evidence="7" type="ORF">MCBB_1362</name>
</gene>
<dbReference type="CDD" id="cd00432">
    <property type="entry name" value="Ribosomal_L18_L5e"/>
    <property type="match status" value="1"/>
</dbReference>
<organism evidence="7 8">
    <name type="scientific">Methanobacterium congolense</name>
    <dbReference type="NCBI Taxonomy" id="118062"/>
    <lineage>
        <taxon>Archaea</taxon>
        <taxon>Methanobacteriati</taxon>
        <taxon>Methanobacteriota</taxon>
        <taxon>Methanomada group</taxon>
        <taxon>Methanobacteria</taxon>
        <taxon>Methanobacteriales</taxon>
        <taxon>Methanobacteriaceae</taxon>
        <taxon>Methanobacterium</taxon>
    </lineage>
</organism>
<comment type="subunit">
    <text evidence="6">Part of the 50S ribosomal subunit. Contacts the 5S and 23S rRNAs.</text>
</comment>
<dbReference type="InterPro" id="IPR005485">
    <property type="entry name" value="Rbsml_uL18_euk_arch"/>
</dbReference>
<comment type="similarity">
    <text evidence="1 6">Belongs to the universal ribosomal protein uL18 family.</text>
</comment>
<dbReference type="PANTHER" id="PTHR23410">
    <property type="entry name" value="RIBOSOMAL PROTEIN L5-RELATED"/>
    <property type="match status" value="1"/>
</dbReference>
<accession>A0A1D3L327</accession>
<dbReference type="PANTHER" id="PTHR23410:SF12">
    <property type="entry name" value="LARGE RIBOSOMAL SUBUNIT PROTEIN UL18"/>
    <property type="match status" value="1"/>
</dbReference>
<dbReference type="GO" id="GO:0022625">
    <property type="term" value="C:cytosolic large ribosomal subunit"/>
    <property type="evidence" value="ECO:0007669"/>
    <property type="project" value="TreeGrafter"/>
</dbReference>
<evidence type="ECO:0000256" key="6">
    <source>
        <dbReference type="HAMAP-Rule" id="MF_01337"/>
    </source>
</evidence>
<dbReference type="InterPro" id="IPR057267">
    <property type="entry name" value="Rbsml_uL18_arch"/>
</dbReference>
<keyword evidence="3 6" id="KW-0694">RNA-binding</keyword>
<evidence type="ECO:0000256" key="5">
    <source>
        <dbReference type="ARBA" id="ARBA00023274"/>
    </source>
</evidence>
<dbReference type="Proteomes" id="UP000094707">
    <property type="component" value="Chromosome I"/>
</dbReference>
<dbReference type="GO" id="GO:0008097">
    <property type="term" value="F:5S rRNA binding"/>
    <property type="evidence" value="ECO:0007669"/>
    <property type="project" value="InterPro"/>
</dbReference>
<keyword evidence="5 6" id="KW-0687">Ribonucleoprotein</keyword>
<dbReference type="PATRIC" id="fig|129848.4.peg.1387"/>
<proteinExistence type="inferred from homology"/>
<dbReference type="OrthoDB" id="8644at2157"/>
<dbReference type="GO" id="GO:0000027">
    <property type="term" value="P:ribosomal large subunit assembly"/>
    <property type="evidence" value="ECO:0007669"/>
    <property type="project" value="TreeGrafter"/>
</dbReference>
<keyword evidence="4 6" id="KW-0689">Ribosomal protein</keyword>
<dbReference type="GO" id="GO:0003735">
    <property type="term" value="F:structural constituent of ribosome"/>
    <property type="evidence" value="ECO:0007669"/>
    <property type="project" value="InterPro"/>
</dbReference>
<evidence type="ECO:0000256" key="4">
    <source>
        <dbReference type="ARBA" id="ARBA00022980"/>
    </source>
</evidence>
<comment type="function">
    <text evidence="6">This is one of the proteins that bind and probably mediate the attachment of the 5S RNA into the large ribosomal subunit, where it forms part of the central protuberance.</text>
</comment>
<dbReference type="RefSeq" id="WP_071907030.1">
    <property type="nucleotide sequence ID" value="NZ_LT607756.1"/>
</dbReference>
<dbReference type="KEGG" id="mcub:MCBB_1362"/>
<protein>
    <recommendedName>
        <fullName evidence="6">Large ribosomal subunit protein uL18</fullName>
    </recommendedName>
</protein>
<dbReference type="GO" id="GO:0006412">
    <property type="term" value="P:translation"/>
    <property type="evidence" value="ECO:0007669"/>
    <property type="project" value="UniProtKB-UniRule"/>
</dbReference>
<keyword evidence="2 6" id="KW-0699">rRNA-binding</keyword>
<dbReference type="NCBIfam" id="NF006342">
    <property type="entry name" value="PRK08569.1"/>
    <property type="match status" value="1"/>
</dbReference>
<evidence type="ECO:0000313" key="7">
    <source>
        <dbReference type="EMBL" id="SCG85919.1"/>
    </source>
</evidence>
<dbReference type="STRING" id="118062.MCBB_1362"/>
<dbReference type="HAMAP" id="MF_01337_A">
    <property type="entry name" value="Ribosomal_uL18_A"/>
    <property type="match status" value="1"/>
</dbReference>
<sequence>MAQGSRYKLAFRRRREGKTDYRARLKLISLEKSRLVVRLTNNHTIVQIIDVAQDGDETLISAHSKELQKMGWLGSGKNTSAAYLTGFLCAKKALEAGIDEAVLDIGLKSSIKGAKIYAALKGAVDAGLYVPHNDSILPADERIRGEHVAAYAESLSDEELKERFSQYIANGLSPKDLPDHFEAIKQKIEEGS</sequence>
<evidence type="ECO:0000256" key="2">
    <source>
        <dbReference type="ARBA" id="ARBA00022730"/>
    </source>
</evidence>
<keyword evidence="8" id="KW-1185">Reference proteome</keyword>
<evidence type="ECO:0000313" key="8">
    <source>
        <dbReference type="Proteomes" id="UP000094707"/>
    </source>
</evidence>